<dbReference type="PROSITE" id="PS50853">
    <property type="entry name" value="FN3"/>
    <property type="match status" value="1"/>
</dbReference>
<dbReference type="InterPro" id="IPR038607">
    <property type="entry name" value="PhoD-like_sf"/>
</dbReference>
<dbReference type="KEGG" id="mcos:GM418_16470"/>
<name>A0A6I6K8Z7_9BACT</name>
<evidence type="ECO:0000259" key="1">
    <source>
        <dbReference type="PROSITE" id="PS50853"/>
    </source>
</evidence>
<organism evidence="2 3">
    <name type="scientific">Maribellus comscasis</name>
    <dbReference type="NCBI Taxonomy" id="2681766"/>
    <lineage>
        <taxon>Bacteria</taxon>
        <taxon>Pseudomonadati</taxon>
        <taxon>Bacteroidota</taxon>
        <taxon>Bacteroidia</taxon>
        <taxon>Marinilabiliales</taxon>
        <taxon>Prolixibacteraceae</taxon>
        <taxon>Maribellus</taxon>
    </lineage>
</organism>
<feature type="domain" description="Fibronectin type-III" evidence="1">
    <location>
        <begin position="1"/>
        <end position="81"/>
    </location>
</feature>
<dbReference type="Gene3D" id="3.60.21.70">
    <property type="entry name" value="PhoD-like phosphatase"/>
    <property type="match status" value="1"/>
</dbReference>
<dbReference type="EMBL" id="CP046401">
    <property type="protein sequence ID" value="QGY48133.1"/>
    <property type="molecule type" value="Genomic_DNA"/>
</dbReference>
<dbReference type="Gene3D" id="2.60.40.10">
    <property type="entry name" value="Immunoglobulins"/>
    <property type="match status" value="1"/>
</dbReference>
<dbReference type="InterPro" id="IPR003961">
    <property type="entry name" value="FN3_dom"/>
</dbReference>
<sequence>MLGACPGAPGEVKLIYYPLLNSDNKTETDWIAVDEKKNYTTQWQLENLRPNTKYVVEIEARLNNKSKVSDKTEGAFRTPPTEKTEEDIEFCIVTCHDYWRKDTTDGHKIYNSMIKMFPDFYVHTGDIEYYDKPEPYALTEELMRFKWDRLFALPLQRKFWTQVTSYFMKDDHDALKNDAWPGQTYGTVPWDRGIEIFEKEQFPYHNKFYKTIRWGKDLQIWITEGRNYRSSNNIPDGPEKTIYGKEQMDWLFKTLKESDATFKVIINANPVLGPDRENKNDNYSNSKYAFEGEQIRNFLNQFDNVYLCNGDRHWQYVTHLPDTNLWEFSCGAGADMHAGGWDQEDLRPEHRFLRVKGGFLRGEVSRENGKPKLTFQHYDVNGEMVHEEIFTK</sequence>
<proteinExistence type="predicted"/>
<protein>
    <submittedName>
        <fullName evidence="2">Alkaline phosphatase</fullName>
    </submittedName>
</protein>
<evidence type="ECO:0000313" key="2">
    <source>
        <dbReference type="EMBL" id="QGY48133.1"/>
    </source>
</evidence>
<dbReference type="Pfam" id="PF09423">
    <property type="entry name" value="PhoD"/>
    <property type="match status" value="1"/>
</dbReference>
<dbReference type="CDD" id="cd00063">
    <property type="entry name" value="FN3"/>
    <property type="match status" value="1"/>
</dbReference>
<dbReference type="AlphaFoldDB" id="A0A6I6K8Z7"/>
<dbReference type="InterPro" id="IPR029052">
    <property type="entry name" value="Metallo-depent_PP-like"/>
</dbReference>
<dbReference type="InterPro" id="IPR018946">
    <property type="entry name" value="PhoD-like_MPP"/>
</dbReference>
<dbReference type="PANTHER" id="PTHR43606">
    <property type="entry name" value="PHOSPHATASE, PUTATIVE (AFU_ORTHOLOGUE AFUA_6G08710)-RELATED"/>
    <property type="match status" value="1"/>
</dbReference>
<dbReference type="InterPro" id="IPR013783">
    <property type="entry name" value="Ig-like_fold"/>
</dbReference>
<dbReference type="SUPFAM" id="SSF56300">
    <property type="entry name" value="Metallo-dependent phosphatases"/>
    <property type="match status" value="1"/>
</dbReference>
<evidence type="ECO:0000313" key="3">
    <source>
        <dbReference type="Proteomes" id="UP000428260"/>
    </source>
</evidence>
<gene>
    <name evidence="2" type="ORF">GM418_16470</name>
</gene>
<accession>A0A6I6K8Z7</accession>
<keyword evidence="3" id="KW-1185">Reference proteome</keyword>
<dbReference type="PANTHER" id="PTHR43606:SF1">
    <property type="entry name" value="PHOD-LIKE PHOSPHATASE METALLOPHOSPHATASE DOMAIN-CONTAINING PROTEIN"/>
    <property type="match status" value="1"/>
</dbReference>
<dbReference type="Proteomes" id="UP000428260">
    <property type="component" value="Chromosome"/>
</dbReference>
<reference evidence="2 3" key="1">
    <citation type="submission" date="2019-11" db="EMBL/GenBank/DDBJ databases">
        <authorList>
            <person name="Zheng R.K."/>
            <person name="Sun C.M."/>
        </authorList>
    </citation>
    <scope>NUCLEOTIDE SEQUENCE [LARGE SCALE GENOMIC DNA]</scope>
    <source>
        <strain evidence="2 3">WC007</strain>
    </source>
</reference>
<dbReference type="InterPro" id="IPR052900">
    <property type="entry name" value="Phospholipid_Metab_Enz"/>
</dbReference>